<dbReference type="Gene3D" id="3.40.630.30">
    <property type="match status" value="1"/>
</dbReference>
<dbReference type="InterPro" id="IPR024699">
    <property type="entry name" value="AcuA"/>
</dbReference>
<evidence type="ECO:0000313" key="3">
    <source>
        <dbReference type="Proteomes" id="UP001596044"/>
    </source>
</evidence>
<dbReference type="Pfam" id="PF00583">
    <property type="entry name" value="Acetyltransf_1"/>
    <property type="match status" value="1"/>
</dbReference>
<keyword evidence="2" id="KW-0808">Transferase</keyword>
<sequence>MQHIKRYHSQSLCTAPEQPEIIIEGPVSPDSLKELTMHPKLDAFRRPKEQHEALVEIAELPEGRIILARAGAMIVGYVTFHYPDEIERWSQGNMQDLIELGAIEVADEYRSIGLGKKMIQLAFADEQMENVICFTTEYYWHWDLEACGLTVWEYRQMMEKLMKCVDMVWFATDDPEICSHPANCLMVRIGSKVPLSSVEQFDRVRFQQRFMY</sequence>
<dbReference type="InterPro" id="IPR000182">
    <property type="entry name" value="GNAT_dom"/>
</dbReference>
<evidence type="ECO:0000313" key="2">
    <source>
        <dbReference type="EMBL" id="MFC5453154.1"/>
    </source>
</evidence>
<name>A0ABW0KIP8_9BACL</name>
<keyword evidence="3" id="KW-1185">Reference proteome</keyword>
<keyword evidence="2" id="KW-0012">Acyltransferase</keyword>
<comment type="caution">
    <text evidence="2">The sequence shown here is derived from an EMBL/GenBank/DDBJ whole genome shotgun (WGS) entry which is preliminary data.</text>
</comment>
<dbReference type="PIRSF" id="PIRSF021278">
    <property type="entry name" value="AcuA"/>
    <property type="match status" value="1"/>
</dbReference>
<dbReference type="InterPro" id="IPR016181">
    <property type="entry name" value="Acyl_CoA_acyltransferase"/>
</dbReference>
<dbReference type="SUPFAM" id="SSF55729">
    <property type="entry name" value="Acyl-CoA N-acyltransferases (Nat)"/>
    <property type="match status" value="1"/>
</dbReference>
<dbReference type="RefSeq" id="WP_270879401.1">
    <property type="nucleotide sequence ID" value="NZ_JAQFVF010000023.1"/>
</dbReference>
<reference evidence="3" key="1">
    <citation type="journal article" date="2019" name="Int. J. Syst. Evol. Microbiol.">
        <title>The Global Catalogue of Microorganisms (GCM) 10K type strain sequencing project: providing services to taxonomists for standard genome sequencing and annotation.</title>
        <authorList>
            <consortium name="The Broad Institute Genomics Platform"/>
            <consortium name="The Broad Institute Genome Sequencing Center for Infectious Disease"/>
            <person name="Wu L."/>
            <person name="Ma J."/>
        </authorList>
    </citation>
    <scope>NUCLEOTIDE SEQUENCE [LARGE SCALE GENOMIC DNA]</scope>
    <source>
        <strain evidence="3">KACC 11904</strain>
    </source>
</reference>
<accession>A0ABW0KIP8</accession>
<dbReference type="GO" id="GO:0016746">
    <property type="term" value="F:acyltransferase activity"/>
    <property type="evidence" value="ECO:0007669"/>
    <property type="project" value="UniProtKB-KW"/>
</dbReference>
<dbReference type="EMBL" id="JBHSMJ010000065">
    <property type="protein sequence ID" value="MFC5453154.1"/>
    <property type="molecule type" value="Genomic_DNA"/>
</dbReference>
<dbReference type="CDD" id="cd04301">
    <property type="entry name" value="NAT_SF"/>
    <property type="match status" value="1"/>
</dbReference>
<organism evidence="2 3">
    <name type="scientific">Paenibacillus aestuarii</name>
    <dbReference type="NCBI Taxonomy" id="516965"/>
    <lineage>
        <taxon>Bacteria</taxon>
        <taxon>Bacillati</taxon>
        <taxon>Bacillota</taxon>
        <taxon>Bacilli</taxon>
        <taxon>Bacillales</taxon>
        <taxon>Paenibacillaceae</taxon>
        <taxon>Paenibacillus</taxon>
    </lineage>
</organism>
<evidence type="ECO:0000259" key="1">
    <source>
        <dbReference type="PROSITE" id="PS51186"/>
    </source>
</evidence>
<dbReference type="PROSITE" id="PS51186">
    <property type="entry name" value="GNAT"/>
    <property type="match status" value="1"/>
</dbReference>
<feature type="domain" description="N-acetyltransferase" evidence="1">
    <location>
        <begin position="25"/>
        <end position="172"/>
    </location>
</feature>
<dbReference type="Proteomes" id="UP001596044">
    <property type="component" value="Unassembled WGS sequence"/>
</dbReference>
<proteinExistence type="predicted"/>
<dbReference type="EC" id="2.3.1.-" evidence="2"/>
<gene>
    <name evidence="2" type="ORF">ACFPOG_33600</name>
</gene>
<protein>
    <submittedName>
        <fullName evidence="2">GNAT family N-acetyltransferase</fullName>
        <ecNumber evidence="2">2.3.1.-</ecNumber>
    </submittedName>
</protein>